<evidence type="ECO:0000256" key="2">
    <source>
        <dbReference type="ARBA" id="ARBA00022884"/>
    </source>
</evidence>
<dbReference type="EMBL" id="MIJY01000044">
    <property type="protein sequence ID" value="OEG09892.1"/>
    <property type="molecule type" value="Genomic_DNA"/>
</dbReference>
<dbReference type="Gene3D" id="3.10.290.10">
    <property type="entry name" value="RNA-binding S4 domain"/>
    <property type="match status" value="1"/>
</dbReference>
<dbReference type="InterPro" id="IPR000748">
    <property type="entry name" value="PsdUridine_synth_RsuA/RluB/E/F"/>
</dbReference>
<dbReference type="AlphaFoldDB" id="A0A1E5GB11"/>
<dbReference type="InterPro" id="IPR006145">
    <property type="entry name" value="PsdUridine_synth_RsuA/RluA"/>
</dbReference>
<dbReference type="GO" id="GO:0005829">
    <property type="term" value="C:cytosol"/>
    <property type="evidence" value="ECO:0007669"/>
    <property type="project" value="UniProtKB-ARBA"/>
</dbReference>
<dbReference type="GO" id="GO:0003723">
    <property type="term" value="F:RNA binding"/>
    <property type="evidence" value="ECO:0007669"/>
    <property type="project" value="UniProtKB-KW"/>
</dbReference>
<evidence type="ECO:0000313" key="7">
    <source>
        <dbReference type="EMBL" id="OEG09892.1"/>
    </source>
</evidence>
<evidence type="ECO:0000256" key="4">
    <source>
        <dbReference type="PROSITE-ProRule" id="PRU00182"/>
    </source>
</evidence>
<dbReference type="InterPro" id="IPR002942">
    <property type="entry name" value="S4_RNA-bd"/>
</dbReference>
<dbReference type="PANTHER" id="PTHR47683:SF4">
    <property type="entry name" value="PSEUDOURIDINE SYNTHASE"/>
    <property type="match status" value="1"/>
</dbReference>
<organism evidence="7 8">
    <name type="scientific">Enterococcus termitis</name>
    <dbReference type="NCBI Taxonomy" id="332950"/>
    <lineage>
        <taxon>Bacteria</taxon>
        <taxon>Bacillati</taxon>
        <taxon>Bacillota</taxon>
        <taxon>Bacilli</taxon>
        <taxon>Lactobacillales</taxon>
        <taxon>Enterococcaceae</taxon>
        <taxon>Enterococcus</taxon>
    </lineage>
</organism>
<dbReference type="Pfam" id="PF00849">
    <property type="entry name" value="PseudoU_synth_2"/>
    <property type="match status" value="1"/>
</dbReference>
<evidence type="ECO:0000313" key="8">
    <source>
        <dbReference type="Proteomes" id="UP000095094"/>
    </source>
</evidence>
<proteinExistence type="inferred from homology"/>
<evidence type="ECO:0000259" key="6">
    <source>
        <dbReference type="SMART" id="SM00363"/>
    </source>
</evidence>
<protein>
    <recommendedName>
        <fullName evidence="5">Pseudouridine synthase</fullName>
        <ecNumber evidence="5">5.4.99.-</ecNumber>
    </recommendedName>
</protein>
<dbReference type="GO" id="GO:0120159">
    <property type="term" value="F:rRNA pseudouridine synthase activity"/>
    <property type="evidence" value="ECO:0007669"/>
    <property type="project" value="UniProtKB-ARBA"/>
</dbReference>
<reference evidence="8" key="1">
    <citation type="submission" date="2016-09" db="EMBL/GenBank/DDBJ databases">
        <authorList>
            <person name="Gulvik C.A."/>
        </authorList>
    </citation>
    <scope>NUCLEOTIDE SEQUENCE [LARGE SCALE GENOMIC DNA]</scope>
    <source>
        <strain evidence="8">LMG 8895</strain>
    </source>
</reference>
<dbReference type="NCBIfam" id="TIGR00093">
    <property type="entry name" value="pseudouridine synthase"/>
    <property type="match status" value="1"/>
</dbReference>
<keyword evidence="8" id="KW-1185">Reference proteome</keyword>
<dbReference type="InterPro" id="IPR020103">
    <property type="entry name" value="PsdUridine_synth_cat_dom_sf"/>
</dbReference>
<keyword evidence="2 4" id="KW-0694">RNA-binding</keyword>
<dbReference type="PANTHER" id="PTHR47683">
    <property type="entry name" value="PSEUDOURIDINE SYNTHASE FAMILY PROTEIN-RELATED"/>
    <property type="match status" value="1"/>
</dbReference>
<dbReference type="PROSITE" id="PS50889">
    <property type="entry name" value="S4"/>
    <property type="match status" value="1"/>
</dbReference>
<dbReference type="Pfam" id="PF01479">
    <property type="entry name" value="S4"/>
    <property type="match status" value="1"/>
</dbReference>
<evidence type="ECO:0000256" key="5">
    <source>
        <dbReference type="RuleBase" id="RU003887"/>
    </source>
</evidence>
<gene>
    <name evidence="7" type="ORF">BCR25_10340</name>
</gene>
<evidence type="ECO:0000256" key="3">
    <source>
        <dbReference type="ARBA" id="ARBA00023235"/>
    </source>
</evidence>
<dbReference type="GO" id="GO:0000455">
    <property type="term" value="P:enzyme-directed rRNA pseudouridine synthesis"/>
    <property type="evidence" value="ECO:0007669"/>
    <property type="project" value="UniProtKB-ARBA"/>
</dbReference>
<dbReference type="SUPFAM" id="SSF55174">
    <property type="entry name" value="Alpha-L RNA-binding motif"/>
    <property type="match status" value="1"/>
</dbReference>
<comment type="similarity">
    <text evidence="1 5">Belongs to the pseudouridine synthase RsuA family.</text>
</comment>
<dbReference type="PROSITE" id="PS01149">
    <property type="entry name" value="PSI_RSU"/>
    <property type="match status" value="1"/>
</dbReference>
<dbReference type="CDD" id="cd00165">
    <property type="entry name" value="S4"/>
    <property type="match status" value="1"/>
</dbReference>
<dbReference type="Gene3D" id="3.30.70.580">
    <property type="entry name" value="Pseudouridine synthase I, catalytic domain, N-terminal subdomain"/>
    <property type="match status" value="1"/>
</dbReference>
<name>A0A1E5GB11_9ENTE</name>
<dbReference type="SMART" id="SM00363">
    <property type="entry name" value="S4"/>
    <property type="match status" value="1"/>
</dbReference>
<keyword evidence="3 5" id="KW-0413">Isomerase</keyword>
<dbReference type="CDD" id="cd02553">
    <property type="entry name" value="PseudoU_synth_RsuA"/>
    <property type="match status" value="1"/>
</dbReference>
<dbReference type="PATRIC" id="fig|332950.4.peg.3418"/>
<feature type="domain" description="RNA-binding S4" evidence="6">
    <location>
        <begin position="1"/>
        <end position="60"/>
    </location>
</feature>
<dbReference type="Gene3D" id="3.30.70.1560">
    <property type="entry name" value="Alpha-L RNA-binding motif"/>
    <property type="match status" value="1"/>
</dbReference>
<dbReference type="InterPro" id="IPR042092">
    <property type="entry name" value="PsdUridine_s_RsuA/RluB/E/F_cat"/>
</dbReference>
<dbReference type="OrthoDB" id="9807213at2"/>
<dbReference type="InterPro" id="IPR036986">
    <property type="entry name" value="S4_RNA-bd_sf"/>
</dbReference>
<dbReference type="InterPro" id="IPR050343">
    <property type="entry name" value="RsuA_PseudoU_synthase"/>
</dbReference>
<evidence type="ECO:0000256" key="1">
    <source>
        <dbReference type="ARBA" id="ARBA00008348"/>
    </source>
</evidence>
<dbReference type="Proteomes" id="UP000095094">
    <property type="component" value="Unassembled WGS sequence"/>
</dbReference>
<sequence>MRLDKLLEQEKIGSRRTVKALIRSKQVRVDGQLVLDESLNVDASLQEIFVGDKRIQNQTHVYYMLNKPQGSVTAVKDKQHQTVIDLIEPNDRREGLYPVGRLDRDTEGLLLITNNGQLGYQLLLPHKKVAKRYEVVVNEALTEEDQEAFAKGIIFADGETCKAAELTILSTTPNESHAYLDITEGKFHQVKKMFLSVGKKVTYLKRVSMGPLILDKSLALGQYRPLTQKELQSLLPYFTIHKKEKS</sequence>
<dbReference type="RefSeq" id="WP_069664645.1">
    <property type="nucleotide sequence ID" value="NZ_JBHUJJ010000001.1"/>
</dbReference>
<comment type="caution">
    <text evidence="7">The sequence shown here is derived from an EMBL/GenBank/DDBJ whole genome shotgun (WGS) entry which is preliminary data.</text>
</comment>
<dbReference type="InterPro" id="IPR018496">
    <property type="entry name" value="PsdUridine_synth_RsuA/RluB_CS"/>
</dbReference>
<dbReference type="FunFam" id="3.30.70.1560:FF:000001">
    <property type="entry name" value="Pseudouridine synthase"/>
    <property type="match status" value="1"/>
</dbReference>
<dbReference type="EC" id="5.4.99.-" evidence="5"/>
<dbReference type="InterPro" id="IPR020094">
    <property type="entry name" value="TruA/RsuA/RluB/E/F_N"/>
</dbReference>
<accession>A0A1E5GB11</accession>
<dbReference type="SUPFAM" id="SSF55120">
    <property type="entry name" value="Pseudouridine synthase"/>
    <property type="match status" value="1"/>
</dbReference>